<protein>
    <submittedName>
        <fullName evidence="2">Uncharacterized protein</fullName>
    </submittedName>
</protein>
<organism evidence="2 3">
    <name type="scientific">Thalictrum thalictroides</name>
    <name type="common">Rue-anemone</name>
    <name type="synonym">Anemone thalictroides</name>
    <dbReference type="NCBI Taxonomy" id="46969"/>
    <lineage>
        <taxon>Eukaryota</taxon>
        <taxon>Viridiplantae</taxon>
        <taxon>Streptophyta</taxon>
        <taxon>Embryophyta</taxon>
        <taxon>Tracheophyta</taxon>
        <taxon>Spermatophyta</taxon>
        <taxon>Magnoliopsida</taxon>
        <taxon>Ranunculales</taxon>
        <taxon>Ranunculaceae</taxon>
        <taxon>Thalictroideae</taxon>
        <taxon>Thalictrum</taxon>
    </lineage>
</organism>
<sequence>MGFEEHTFLRIGSSAINENSFKQTTATWLQALLLLFICSLSLSNTVVFCKAVQNLENYEISSRSRVSTSF</sequence>
<keyword evidence="3" id="KW-1185">Reference proteome</keyword>
<reference evidence="2 3" key="1">
    <citation type="submission" date="2020-06" db="EMBL/GenBank/DDBJ databases">
        <title>Transcriptomic and genomic resources for Thalictrum thalictroides and T. hernandezii: Facilitating candidate gene discovery in an emerging model plant lineage.</title>
        <authorList>
            <person name="Arias T."/>
            <person name="Riano-Pachon D.M."/>
            <person name="Di Stilio V.S."/>
        </authorList>
    </citation>
    <scope>NUCLEOTIDE SEQUENCE [LARGE SCALE GENOMIC DNA]</scope>
    <source>
        <strain evidence="3">cv. WT478/WT964</strain>
        <tissue evidence="2">Leaves</tissue>
    </source>
</reference>
<evidence type="ECO:0000256" key="1">
    <source>
        <dbReference type="SAM" id="Phobius"/>
    </source>
</evidence>
<comment type="caution">
    <text evidence="2">The sequence shown here is derived from an EMBL/GenBank/DDBJ whole genome shotgun (WGS) entry which is preliminary data.</text>
</comment>
<dbReference type="AlphaFoldDB" id="A0A7J6XAA5"/>
<evidence type="ECO:0000313" key="2">
    <source>
        <dbReference type="EMBL" id="KAF5206383.1"/>
    </source>
</evidence>
<dbReference type="EMBL" id="JABWDY010002816">
    <property type="protein sequence ID" value="KAF5206383.1"/>
    <property type="molecule type" value="Genomic_DNA"/>
</dbReference>
<keyword evidence="1" id="KW-0472">Membrane</keyword>
<keyword evidence="1" id="KW-1133">Transmembrane helix</keyword>
<keyword evidence="1" id="KW-0812">Transmembrane</keyword>
<accession>A0A7J6XAA5</accession>
<proteinExistence type="predicted"/>
<name>A0A7J6XAA5_THATH</name>
<evidence type="ECO:0000313" key="3">
    <source>
        <dbReference type="Proteomes" id="UP000554482"/>
    </source>
</evidence>
<dbReference type="Proteomes" id="UP000554482">
    <property type="component" value="Unassembled WGS sequence"/>
</dbReference>
<feature type="transmembrane region" description="Helical" evidence="1">
    <location>
        <begin position="28"/>
        <end position="49"/>
    </location>
</feature>
<gene>
    <name evidence="2" type="ORF">FRX31_004029</name>
</gene>